<evidence type="ECO:0000313" key="1">
    <source>
        <dbReference type="EMBL" id="QXH38952.1"/>
    </source>
</evidence>
<organism evidence="1 2">
    <name type="scientific">Pseudomonas sessilinigenes</name>
    <dbReference type="NCBI Taxonomy" id="658629"/>
    <lineage>
        <taxon>Bacteria</taxon>
        <taxon>Pseudomonadati</taxon>
        <taxon>Pseudomonadota</taxon>
        <taxon>Gammaproteobacteria</taxon>
        <taxon>Pseudomonadales</taxon>
        <taxon>Pseudomonadaceae</taxon>
        <taxon>Pseudomonas</taxon>
    </lineage>
</organism>
<keyword evidence="2" id="KW-1185">Reference proteome</keyword>
<sequence>MDAVEVREECERLLETDHMDHEEIIWSLQQAANPDSIPFLRQAILLKPDLEYLDYDNYGSFYKKCLWALRAIGTPDAFAVIEECTHSVEDDLFEQAMYRMSRIGLKVRGSTGLAMWSPEHDVSP</sequence>
<protein>
    <submittedName>
        <fullName evidence="1">Uncharacterized protein</fullName>
    </submittedName>
</protein>
<accession>A0ABX8MJM6</accession>
<dbReference type="Proteomes" id="UP000693952">
    <property type="component" value="Chromosome"/>
</dbReference>
<gene>
    <name evidence="1" type="ORF">KSS89_22265</name>
</gene>
<dbReference type="EMBL" id="CP077074">
    <property type="protein sequence ID" value="QXH38952.1"/>
    <property type="molecule type" value="Genomic_DNA"/>
</dbReference>
<proteinExistence type="predicted"/>
<dbReference type="RefSeq" id="WP_124347872.1">
    <property type="nucleotide sequence ID" value="NZ_CP027706.1"/>
</dbReference>
<name>A0ABX8MJM6_9PSED</name>
<reference evidence="1" key="1">
    <citation type="submission" date="2021-06" db="EMBL/GenBank/DDBJ databases">
        <title>Updating the genus Pseudomonas: Description of 43 new species and partition of the Pseudomonas putida group.</title>
        <authorList>
            <person name="Girard L."/>
            <person name="Lood C."/>
            <person name="Vandamme P."/>
            <person name="Rokni-Zadeh H."/>
            <person name="van Noort V."/>
            <person name="Hofte M."/>
            <person name="Lavigne R."/>
            <person name="De Mot R."/>
        </authorList>
    </citation>
    <scope>NUCLEOTIDE SEQUENCE</scope>
    <source>
        <strain evidence="1">CMR12a</strain>
    </source>
</reference>
<evidence type="ECO:0000313" key="2">
    <source>
        <dbReference type="Proteomes" id="UP000693952"/>
    </source>
</evidence>